<evidence type="ECO:0000313" key="6">
    <source>
        <dbReference type="EMBL" id="PWW72569.1"/>
    </source>
</evidence>
<evidence type="ECO:0000256" key="3">
    <source>
        <dbReference type="ARBA" id="ARBA00022574"/>
    </source>
</evidence>
<dbReference type="Gene3D" id="2.130.10.10">
    <property type="entry name" value="YVTN repeat-like/Quinoprotein amine dehydrogenase"/>
    <property type="match status" value="1"/>
</dbReference>
<accession>A0A317SDF2</accession>
<dbReference type="SUPFAM" id="SSF82171">
    <property type="entry name" value="DPP6 N-terminal domain-like"/>
    <property type="match status" value="1"/>
</dbReference>
<evidence type="ECO:0000256" key="2">
    <source>
        <dbReference type="ARBA" id="ARBA00022552"/>
    </source>
</evidence>
<evidence type="ECO:0008006" key="8">
    <source>
        <dbReference type="Google" id="ProtNLM"/>
    </source>
</evidence>
<sequence>MLTVSHANRGLLRKLRDTEAEDLISGKEYSVQLRRQFERIYPAPEWAVGGSDRKKVKLHSSRGDSMEYYELDTYGSRQVAAREVDDSTIQKVTRIYGYAEMQRSMETFCISPDRKFMAFAASRGFVNNLTAMTYQRVCTAKIEGRVADISWWGDSHGLAIWNKAGVKDEDGHATTVRKNGGARWITIGSQSGIINVYDRPRSSGGSGHVLTGRTKENPKPVRALEQLTTAIGVIEFSPDLQVLTVASKGKQDALRMVHLPGCAVYQNWPTSGTTLGRATAISWAGKESRIVAIGNGAGKVRLFEIQA</sequence>
<dbReference type="STRING" id="42249.A0A317SDF2"/>
<dbReference type="InterPro" id="IPR015943">
    <property type="entry name" value="WD40/YVTN_repeat-like_dom_sf"/>
</dbReference>
<dbReference type="Proteomes" id="UP000246991">
    <property type="component" value="Unassembled WGS sequence"/>
</dbReference>
<dbReference type="OrthoDB" id="1935146at2759"/>
<evidence type="ECO:0000313" key="7">
    <source>
        <dbReference type="Proteomes" id="UP000246991"/>
    </source>
</evidence>
<organism evidence="6 7">
    <name type="scientific">Tuber magnatum</name>
    <name type="common">white Piedmont truffle</name>
    <dbReference type="NCBI Taxonomy" id="42249"/>
    <lineage>
        <taxon>Eukaryota</taxon>
        <taxon>Fungi</taxon>
        <taxon>Dikarya</taxon>
        <taxon>Ascomycota</taxon>
        <taxon>Pezizomycotina</taxon>
        <taxon>Pezizomycetes</taxon>
        <taxon>Pezizales</taxon>
        <taxon>Tuberaceae</taxon>
        <taxon>Tuber</taxon>
    </lineage>
</organism>
<evidence type="ECO:0000256" key="4">
    <source>
        <dbReference type="ARBA" id="ARBA00022737"/>
    </source>
</evidence>
<dbReference type="GO" id="GO:0006364">
    <property type="term" value="P:rRNA processing"/>
    <property type="evidence" value="ECO:0007669"/>
    <property type="project" value="UniProtKB-KW"/>
</dbReference>
<gene>
    <name evidence="6" type="ORF">C7212DRAFT_347942</name>
</gene>
<keyword evidence="7" id="KW-1185">Reference proteome</keyword>
<dbReference type="AlphaFoldDB" id="A0A317SDF2"/>
<dbReference type="GO" id="GO:0032040">
    <property type="term" value="C:small-subunit processome"/>
    <property type="evidence" value="ECO:0007669"/>
    <property type="project" value="TreeGrafter"/>
</dbReference>
<dbReference type="PANTHER" id="PTHR18359">
    <property type="entry name" value="WD-REPEAT PROTEIN-RELATED"/>
    <property type="match status" value="1"/>
</dbReference>
<proteinExistence type="predicted"/>
<keyword evidence="4" id="KW-0677">Repeat</keyword>
<name>A0A317SDF2_9PEZI</name>
<dbReference type="PANTHER" id="PTHR18359:SF0">
    <property type="entry name" value="U3 SMALL NUCLEOLAR RNA-ASSOCIATED PROTEIN 18 HOMOLOG"/>
    <property type="match status" value="1"/>
</dbReference>
<evidence type="ECO:0000256" key="5">
    <source>
        <dbReference type="ARBA" id="ARBA00023242"/>
    </source>
</evidence>
<dbReference type="InterPro" id="IPR045161">
    <property type="entry name" value="Utp18"/>
</dbReference>
<comment type="subcellular location">
    <subcellularLocation>
        <location evidence="1">Nucleus</location>
        <location evidence="1">Nucleolus</location>
    </subcellularLocation>
</comment>
<keyword evidence="2" id="KW-0698">rRNA processing</keyword>
<comment type="caution">
    <text evidence="6">The sequence shown here is derived from an EMBL/GenBank/DDBJ whole genome shotgun (WGS) entry which is preliminary data.</text>
</comment>
<evidence type="ECO:0000256" key="1">
    <source>
        <dbReference type="ARBA" id="ARBA00004604"/>
    </source>
</evidence>
<dbReference type="GO" id="GO:0034388">
    <property type="term" value="C:Pwp2p-containing subcomplex of 90S preribosome"/>
    <property type="evidence" value="ECO:0007669"/>
    <property type="project" value="TreeGrafter"/>
</dbReference>
<reference evidence="6 7" key="1">
    <citation type="submission" date="2018-03" db="EMBL/GenBank/DDBJ databases">
        <title>Genomes of Pezizomycetes fungi and the evolution of truffles.</title>
        <authorList>
            <person name="Murat C."/>
            <person name="Payen T."/>
            <person name="Noel B."/>
            <person name="Kuo A."/>
            <person name="Martin F.M."/>
        </authorList>
    </citation>
    <scope>NUCLEOTIDE SEQUENCE [LARGE SCALE GENOMIC DNA]</scope>
    <source>
        <strain evidence="6">091103-1</strain>
    </source>
</reference>
<keyword evidence="3" id="KW-0853">WD repeat</keyword>
<keyword evidence="5" id="KW-0539">Nucleus</keyword>
<protein>
    <recommendedName>
        <fullName evidence="8">WD40 repeat-like protein</fullName>
    </recommendedName>
</protein>
<dbReference type="EMBL" id="PYWC01000102">
    <property type="protein sequence ID" value="PWW72569.1"/>
    <property type="molecule type" value="Genomic_DNA"/>
</dbReference>